<evidence type="ECO:0000313" key="4">
    <source>
        <dbReference type="Proteomes" id="UP000595095"/>
    </source>
</evidence>
<protein>
    <submittedName>
        <fullName evidence="3">Xanthine dehydrogenase family protein subunit M</fullName>
    </submittedName>
</protein>
<dbReference type="KEGG" id="smaa:IT774_15785"/>
<dbReference type="SUPFAM" id="SSF55447">
    <property type="entry name" value="CO dehydrogenase flavoprotein C-terminal domain-like"/>
    <property type="match status" value="1"/>
</dbReference>
<dbReference type="InterPro" id="IPR016166">
    <property type="entry name" value="FAD-bd_PCMH"/>
</dbReference>
<dbReference type="InterPro" id="IPR051312">
    <property type="entry name" value="Diverse_Substr_Oxidored"/>
</dbReference>
<dbReference type="EMBL" id="CP064795">
    <property type="protein sequence ID" value="QPG05533.1"/>
    <property type="molecule type" value="Genomic_DNA"/>
</dbReference>
<dbReference type="Gene3D" id="3.30.390.50">
    <property type="entry name" value="CO dehydrogenase flavoprotein, C-terminal domain"/>
    <property type="match status" value="1"/>
</dbReference>
<dbReference type="PROSITE" id="PS51387">
    <property type="entry name" value="FAD_PCMH"/>
    <property type="match status" value="1"/>
</dbReference>
<keyword evidence="1" id="KW-0285">Flavoprotein</keyword>
<dbReference type="PANTHER" id="PTHR42659">
    <property type="entry name" value="XANTHINE DEHYDROGENASE SUBUNIT C-RELATED"/>
    <property type="match status" value="1"/>
</dbReference>
<proteinExistence type="predicted"/>
<dbReference type="RefSeq" id="WP_195810620.1">
    <property type="nucleotide sequence ID" value="NZ_CP064795.1"/>
</dbReference>
<dbReference type="GO" id="GO:0071949">
    <property type="term" value="F:FAD binding"/>
    <property type="evidence" value="ECO:0007669"/>
    <property type="project" value="InterPro"/>
</dbReference>
<dbReference type="SUPFAM" id="SSF56176">
    <property type="entry name" value="FAD-binding/transporter-associated domain-like"/>
    <property type="match status" value="1"/>
</dbReference>
<gene>
    <name evidence="3" type="ORF">IT774_15785</name>
</gene>
<dbReference type="InterPro" id="IPR036318">
    <property type="entry name" value="FAD-bd_PCMH-like_sf"/>
</dbReference>
<reference evidence="3 4" key="1">
    <citation type="submission" date="2020-11" db="EMBL/GenBank/DDBJ databases">
        <title>Complete genome sequence for Salinimonas sp. strain G2-b.</title>
        <authorList>
            <person name="Park S.-J."/>
        </authorList>
    </citation>
    <scope>NUCLEOTIDE SEQUENCE [LARGE SCALE GENOMIC DNA]</scope>
    <source>
        <strain evidence="3 4">G2-b</strain>
    </source>
</reference>
<dbReference type="Proteomes" id="UP000595095">
    <property type="component" value="Chromosome"/>
</dbReference>
<feature type="domain" description="FAD-binding PCMH-type" evidence="2">
    <location>
        <begin position="1"/>
        <end position="222"/>
    </location>
</feature>
<dbReference type="Gene3D" id="3.30.465.10">
    <property type="match status" value="2"/>
</dbReference>
<dbReference type="InterPro" id="IPR016169">
    <property type="entry name" value="FAD-bd_PCMH_sub2"/>
</dbReference>
<organism evidence="3 4">
    <name type="scientific">Salinimonas marina</name>
    <dbReference type="NCBI Taxonomy" id="2785918"/>
    <lineage>
        <taxon>Bacteria</taxon>
        <taxon>Pseudomonadati</taxon>
        <taxon>Pseudomonadota</taxon>
        <taxon>Gammaproteobacteria</taxon>
        <taxon>Alteromonadales</taxon>
        <taxon>Alteromonadaceae</taxon>
        <taxon>Alteromonas/Salinimonas group</taxon>
        <taxon>Salinimonas</taxon>
    </lineage>
</organism>
<evidence type="ECO:0000259" key="2">
    <source>
        <dbReference type="PROSITE" id="PS51387"/>
    </source>
</evidence>
<dbReference type="InterPro" id="IPR002346">
    <property type="entry name" value="Mopterin_DH_FAD-bd"/>
</dbReference>
<dbReference type="Pfam" id="PF03450">
    <property type="entry name" value="CO_deh_flav_C"/>
    <property type="match status" value="1"/>
</dbReference>
<dbReference type="GO" id="GO:0016491">
    <property type="term" value="F:oxidoreductase activity"/>
    <property type="evidence" value="ECO:0007669"/>
    <property type="project" value="InterPro"/>
</dbReference>
<dbReference type="Gene3D" id="3.30.43.10">
    <property type="entry name" value="Uridine Diphospho-n-acetylenolpyruvylglucosamine Reductase, domain 2"/>
    <property type="match status" value="1"/>
</dbReference>
<name>A0A7S9DX22_9ALTE</name>
<evidence type="ECO:0000256" key="1">
    <source>
        <dbReference type="ARBA" id="ARBA00022827"/>
    </source>
</evidence>
<dbReference type="Pfam" id="PF00941">
    <property type="entry name" value="FAD_binding_5"/>
    <property type="match status" value="1"/>
</dbReference>
<dbReference type="PANTHER" id="PTHR42659:SF1">
    <property type="entry name" value="OXIDOREDUCTASE"/>
    <property type="match status" value="1"/>
</dbReference>
<dbReference type="AlphaFoldDB" id="A0A7S9DX22"/>
<accession>A0A7S9DX22</accession>
<dbReference type="InterPro" id="IPR036683">
    <property type="entry name" value="CO_DH_flav_C_dom_sf"/>
</dbReference>
<keyword evidence="1" id="KW-0274">FAD</keyword>
<keyword evidence="4" id="KW-1185">Reference proteome</keyword>
<dbReference type="SMART" id="SM01092">
    <property type="entry name" value="CO_deh_flav_C"/>
    <property type="match status" value="1"/>
</dbReference>
<dbReference type="InterPro" id="IPR005107">
    <property type="entry name" value="CO_DH_flav_C"/>
</dbReference>
<sequence>MKPFAVFPLHQQQDLARVESFEHSRFLAGGTNLVDLMKHQIESPEQIIDLSGFEQAYQINENDNRVTIGAMVSNTELADFAYQQPGLSLLAQALLAGATVQLRNRATTGGNLLQRTRCYYFYDTTKPCNKRQPGSGCGAINGFNRIHAVLGTSEHCIASHPSDMATAMTALNATVHTQNASGETRQIPVRELYQLPGDTPHIETQLAADELITAVSIDKTPRGTHIYQKVRDRSSYAFALVSVACTLQVKDGIISDINLACGGVGPKPWHAQAAEEYLRGKSATTELFKQAADVELSPAKGSGYNDFKIPMLKRTLVHVLTQATEQQQQHPEHEGAIYAR</sequence>
<dbReference type="InterPro" id="IPR016167">
    <property type="entry name" value="FAD-bd_PCMH_sub1"/>
</dbReference>
<evidence type="ECO:0000313" key="3">
    <source>
        <dbReference type="EMBL" id="QPG05533.1"/>
    </source>
</evidence>